<evidence type="ECO:0000256" key="1">
    <source>
        <dbReference type="SAM" id="MobiDB-lite"/>
    </source>
</evidence>
<feature type="compositionally biased region" description="Low complexity" evidence="1">
    <location>
        <begin position="1281"/>
        <end position="1308"/>
    </location>
</feature>
<dbReference type="SUPFAM" id="SSF55874">
    <property type="entry name" value="ATPase domain of HSP90 chaperone/DNA topoisomerase II/histidine kinase"/>
    <property type="match status" value="1"/>
</dbReference>
<feature type="compositionally biased region" description="Low complexity" evidence="1">
    <location>
        <begin position="1338"/>
        <end position="1370"/>
    </location>
</feature>
<sequence>MRSGRGVHRKMAEGALHGAKTLSTDQLQVLSEFVQNSDDTGAAQLRVLLRSDHLLIAHDGAGLRLPDVLPLGMPWLSGKTADAESTGRFGIGLSTLRTLTTVWEVHCHPFHVRFSGTDLEPVAPPELPTEISGPEWTVFRIPLAPGKVTAARLHEWFDDWSDASLLFLRHLRSLHVTAGEHSTVLALNWTDMTDRQMLIEGVEHEVGVRHARTTDGALWRVYTTQVEPHPDWERSHKALGPLVPVSVALPLAHGAHGSVHAGLPVVPLDLAARVHTQFDPVASREGFADSLFNTQLVPVIADLWTAAVRDVLERVDHTAWHLVPLALPLDSAPATLLQDRIRAALLTRARQSLAAELALPVAENGPNAPLTEFAVEEDALSAVLDATDVARLGEALYALPAAVRDSAGRWRDVLADWRTEGAADLRPEVRVMDALSLFSDEEWRDTARLVRLAAVAVEAGLDHALAARTCLATADGRRLRPQPAENAFADVAGATTGPLDLLGVVLDLHPAYAEDNAWSRTVTAWLRRRDCLVRRDDTAAVLKIVSRLGKAGGRLSDGDEATETAKLVALQQALGDLPKKLRDPLGPGIGRAVLLNGFTYDKDGTEQSRRVTPGAAYLPQALESADGDRFEVAARRTPGLIWVRRSYARSLLSAARAGGLSRTVFLRLLGVADVPRLTAVRERPADTKTYPGDSRLGLARYCRWSIPDRRQQMRAAGADHTLDDLTSGDITAVVRDIAAEKNVAERRRRTAALLRTLTSLLTASDQAVVPLARGHYKWNLKGETAAIWVWQLRSTAWLEDSAGRLRPPAELTLRTPDTEALYGPEDPGYLHPEIHQALSTRTEVLTALGVSGDPDVPRLMERLRELRHRHDEAETDADVPDGLRVEALLVYRSLARRLTRRSADAAQTALERQIRGEFRFEDLVLTDRGWKESGKCFQGPAILRGFRPFALTGSDIDPLWQVLGIPEPEIDDLIDVLKEISGTGAVPDAEHERVMLEALRRLRDMIRSYEKPLSPGLQSRLRSLPLWTTAGWVRGKGRTVFAVADSGVERVLTHRLPLWKPGGNVQQFTALFGSLHITPLDVAGAQVTYAPGGTDTAGEAVLNRSADAELTEEFRRGVAALQDLLVRDEPGTADAFTGWTWLAGLEVRLLPGLMIRLDPGDAHAPIELPVDAHIDRGRNTLFLASNAALTTKAGAGTAIAAHFAEERSRVGHSWRDVWEEHLLEAESRITLTSSGQQDREVRQRLDEELRRRAQRSSASPVPNGKQPAQRGTGTGPAVVIPSPRGGSVAAPSPAGHGSGAPSGPQHSPAPRPLVDASTFDALPGSITRTTPPRPPAGPHGRTAGPANPSPGRHGAPLPRPRPGGASPRSHAAPLGYADHDKEELVIQALRRILRERGVELADQRGAPGMGADAYDSTGRYYEIKAHGGTVPGELTLTRSEFTRAWSEGENYTLVIASHLEKGVGRPTLRLVNDPVHRFEVEPPTDIRLKGVRGRTVESTVYEWPGSDR</sequence>
<dbReference type="EMBL" id="JAAGMS010000060">
    <property type="protein sequence ID" value="NEB97404.1"/>
    <property type="molecule type" value="Genomic_DNA"/>
</dbReference>
<reference evidence="2 3" key="1">
    <citation type="submission" date="2020-01" db="EMBL/GenBank/DDBJ databases">
        <title>Insect and environment-associated Actinomycetes.</title>
        <authorList>
            <person name="Currrie C."/>
            <person name="Chevrette M."/>
            <person name="Carlson C."/>
            <person name="Stubbendieck R."/>
            <person name="Wendt-Pienkowski E."/>
        </authorList>
    </citation>
    <scope>NUCLEOTIDE SEQUENCE [LARGE SCALE GENOMIC DNA]</scope>
    <source>
        <strain evidence="2 3">SID7903</strain>
    </source>
</reference>
<dbReference type="NCBIfam" id="NF047352">
    <property type="entry name" value="P_loop_sacsin"/>
    <property type="match status" value="1"/>
</dbReference>
<name>A0A7K3R5G7_STRAQ</name>
<feature type="region of interest" description="Disordered" evidence="1">
    <location>
        <begin position="1229"/>
        <end position="1378"/>
    </location>
</feature>
<evidence type="ECO:0000313" key="3">
    <source>
        <dbReference type="Proteomes" id="UP000470951"/>
    </source>
</evidence>
<dbReference type="RefSeq" id="WP_164220208.1">
    <property type="nucleotide sequence ID" value="NZ_JAAGMS010000060.1"/>
</dbReference>
<comment type="caution">
    <text evidence="2">The sequence shown here is derived from an EMBL/GenBank/DDBJ whole genome shotgun (WGS) entry which is preliminary data.</text>
</comment>
<gene>
    <name evidence="2" type="ORF">G3I58_05225</name>
</gene>
<dbReference type="Proteomes" id="UP000470951">
    <property type="component" value="Unassembled WGS sequence"/>
</dbReference>
<dbReference type="InterPro" id="IPR036890">
    <property type="entry name" value="HATPase_C_sf"/>
</dbReference>
<protein>
    <recommendedName>
        <fullName evidence="4">DUF3883 domain-containing protein</fullName>
    </recommendedName>
</protein>
<feature type="compositionally biased region" description="Basic and acidic residues" evidence="1">
    <location>
        <begin position="1237"/>
        <end position="1251"/>
    </location>
</feature>
<accession>A0A7K3R5G7</accession>
<evidence type="ECO:0008006" key="4">
    <source>
        <dbReference type="Google" id="ProtNLM"/>
    </source>
</evidence>
<proteinExistence type="predicted"/>
<organism evidence="2 3">
    <name type="scientific">Streptomyces anulatus</name>
    <name type="common">Streptomyces chrysomallus</name>
    <dbReference type="NCBI Taxonomy" id="1892"/>
    <lineage>
        <taxon>Bacteria</taxon>
        <taxon>Bacillati</taxon>
        <taxon>Actinomycetota</taxon>
        <taxon>Actinomycetes</taxon>
        <taxon>Kitasatosporales</taxon>
        <taxon>Streptomycetaceae</taxon>
        <taxon>Streptomyces</taxon>
    </lineage>
</organism>
<evidence type="ECO:0000313" key="2">
    <source>
        <dbReference type="EMBL" id="NEB97404.1"/>
    </source>
</evidence>